<keyword evidence="2" id="KW-1185">Reference proteome</keyword>
<reference evidence="2" key="1">
    <citation type="journal article" date="2018" name="Nat. Microbiol.">
        <title>Leveraging single-cell genomics to expand the fungal tree of life.</title>
        <authorList>
            <person name="Ahrendt S.R."/>
            <person name="Quandt C.A."/>
            <person name="Ciobanu D."/>
            <person name="Clum A."/>
            <person name="Salamov A."/>
            <person name="Andreopoulos B."/>
            <person name="Cheng J.F."/>
            <person name="Woyke T."/>
            <person name="Pelin A."/>
            <person name="Henrissat B."/>
            <person name="Reynolds N.K."/>
            <person name="Benny G.L."/>
            <person name="Smith M.E."/>
            <person name="James T.Y."/>
            <person name="Grigoriev I.V."/>
        </authorList>
    </citation>
    <scope>NUCLEOTIDE SEQUENCE [LARGE SCALE GENOMIC DNA]</scope>
</reference>
<evidence type="ECO:0000313" key="1">
    <source>
        <dbReference type="EMBL" id="RKO89712.1"/>
    </source>
</evidence>
<organism evidence="1 2">
    <name type="scientific">Blyttiomyces helicus</name>
    <dbReference type="NCBI Taxonomy" id="388810"/>
    <lineage>
        <taxon>Eukaryota</taxon>
        <taxon>Fungi</taxon>
        <taxon>Fungi incertae sedis</taxon>
        <taxon>Chytridiomycota</taxon>
        <taxon>Chytridiomycota incertae sedis</taxon>
        <taxon>Chytridiomycetes</taxon>
        <taxon>Chytridiomycetes incertae sedis</taxon>
        <taxon>Blyttiomyces</taxon>
    </lineage>
</organism>
<evidence type="ECO:0000313" key="2">
    <source>
        <dbReference type="Proteomes" id="UP000269721"/>
    </source>
</evidence>
<protein>
    <submittedName>
        <fullName evidence="1">Uncharacterized protein</fullName>
    </submittedName>
</protein>
<dbReference type="Proteomes" id="UP000269721">
    <property type="component" value="Unassembled WGS sequence"/>
</dbReference>
<dbReference type="AlphaFoldDB" id="A0A4P9WBR5"/>
<name>A0A4P9WBR5_9FUNG</name>
<gene>
    <name evidence="1" type="ORF">BDK51DRAFT_32508</name>
</gene>
<proteinExistence type="predicted"/>
<dbReference type="EMBL" id="KZ995929">
    <property type="protein sequence ID" value="RKO89712.1"/>
    <property type="molecule type" value="Genomic_DNA"/>
</dbReference>
<accession>A0A4P9WBR5</accession>
<sequence length="210" mass="23351">MAMWWTAKRNSTVKRIRRAKKGWPGNTDLQCQKDLVELERPGLANGFEVATTSIGLPNGLGMQNTFRMSNGFSVSAKHSQNAWGLFWGGGGGFNVQEGTVEPLRFYVKNVSGKISIQPEFWGGPLDEAKSMHRMDDAWTEYSEDFRLGPLDDVSECVRNNLHSEDFQVGPVDDASECVGISLCNEDFQVGPPNDASELRIFKKVPLHVNV</sequence>